<dbReference type="WBParaSite" id="RSKR_0000563300.1">
    <property type="protein sequence ID" value="RSKR_0000563300.1"/>
    <property type="gene ID" value="RSKR_0000563300"/>
</dbReference>
<sequence>MSDDDIFTSETFNASEYISNQLKDVRIGQETKKLQQFRNKLQAIDDDSVDAIREIVFENYKEFIDTAKEISYLEREIYHMTSLMTDQKKHIENLMDSIGQDRLSNRSASTNNLNSNQNSIVQLILQKLDGAARILNNQGENSKILGHGEMTLINADSKKPIHSVMLVLLSDKLLVGYPSTGLGKYKYSLESTFPLASVAAVNVKSRNTEDLDETSKDLVFMLLIFPDQHYIKCDSARVKNEWLEKIDLAKKEKIQESNLQRQNTIRGKRSSGADFARNFVARKPSANPMLQSLRENELSEDRESQNEDSTEWLVEMLSELEMIIGSRDFDHAVERILEWKNENCKNEEINAQFKVLENRLVQSLSEDIKKCGPSGLQKIKKYISFLTSLDRGTYAIDLYLKRRSGILRANARELQVSEEPLSYVKKLCTLFITDIGNLAKEFEKQSEHFCLIIQWCSGELSLLLSLIRRSVIETAPTMAVLAHTWNILLSQCNILVNLGMDLEFEVQRLLGPALRSALESNFSNILESMRLRISEEKWKMYSLETETNLNRFLEEMTDLGLTIDWSCSRTHRSCINVTQNACNFARVATTLSRDLKLLDQSNLFSLTNSFMIALWTEYLNLLNTTNIPDSDIAREVHGSTCQFVISQVLPLCQQMYEDPDILTNLVSNNYFHLSRLLPTNEDQTEEESTDNDNLELSDSDDVVDI</sequence>
<proteinExistence type="predicted"/>
<accession>A0AC35TYL8</accession>
<dbReference type="Proteomes" id="UP000095286">
    <property type="component" value="Unplaced"/>
</dbReference>
<name>A0AC35TYL8_9BILA</name>
<evidence type="ECO:0000313" key="2">
    <source>
        <dbReference type="WBParaSite" id="RSKR_0000563300.1"/>
    </source>
</evidence>
<protein>
    <submittedName>
        <fullName evidence="2">Exocyst complex component 8</fullName>
    </submittedName>
</protein>
<organism evidence="1 2">
    <name type="scientific">Rhabditophanes sp. KR3021</name>
    <dbReference type="NCBI Taxonomy" id="114890"/>
    <lineage>
        <taxon>Eukaryota</taxon>
        <taxon>Metazoa</taxon>
        <taxon>Ecdysozoa</taxon>
        <taxon>Nematoda</taxon>
        <taxon>Chromadorea</taxon>
        <taxon>Rhabditida</taxon>
        <taxon>Tylenchina</taxon>
        <taxon>Panagrolaimomorpha</taxon>
        <taxon>Strongyloidoidea</taxon>
        <taxon>Alloionematidae</taxon>
        <taxon>Rhabditophanes</taxon>
    </lineage>
</organism>
<evidence type="ECO:0000313" key="1">
    <source>
        <dbReference type="Proteomes" id="UP000095286"/>
    </source>
</evidence>
<reference evidence="2" key="1">
    <citation type="submission" date="2016-11" db="UniProtKB">
        <authorList>
            <consortium name="WormBaseParasite"/>
        </authorList>
    </citation>
    <scope>IDENTIFICATION</scope>
    <source>
        <strain evidence="2">KR3021</strain>
    </source>
</reference>